<accession>A0A7R8D818</accession>
<evidence type="ECO:0000313" key="1">
    <source>
        <dbReference type="EMBL" id="CAF3031606.1"/>
    </source>
</evidence>
<organism evidence="1 2">
    <name type="scientific">Lepeophtheirus salmonis</name>
    <name type="common">Salmon louse</name>
    <name type="synonym">Caligus salmonis</name>
    <dbReference type="NCBI Taxonomy" id="72036"/>
    <lineage>
        <taxon>Eukaryota</taxon>
        <taxon>Metazoa</taxon>
        <taxon>Ecdysozoa</taxon>
        <taxon>Arthropoda</taxon>
        <taxon>Crustacea</taxon>
        <taxon>Multicrustacea</taxon>
        <taxon>Hexanauplia</taxon>
        <taxon>Copepoda</taxon>
        <taxon>Siphonostomatoida</taxon>
        <taxon>Caligidae</taxon>
        <taxon>Lepeophtheirus</taxon>
    </lineage>
</organism>
<gene>
    <name evidence="1" type="ORF">LSAA_13818</name>
</gene>
<evidence type="ECO:0000313" key="2">
    <source>
        <dbReference type="Proteomes" id="UP000675881"/>
    </source>
</evidence>
<protein>
    <submittedName>
        <fullName evidence="1">REST</fullName>
    </submittedName>
</protein>
<dbReference type="EMBL" id="HG994587">
    <property type="protein sequence ID" value="CAF3031606.1"/>
    <property type="molecule type" value="Genomic_DNA"/>
</dbReference>
<proteinExistence type="predicted"/>
<sequence length="120" mass="13704">MSAHTALNIDFTQLDCPLCDCIAKSNSGLRVHIYAMHPSEWEEYKIRHYASNLSPQWDEDTYRAIASMEKPLLKERSSEAEQNLHTWLSQLFAISCNDVGEDKASPSFPFSFLVCIYVSL</sequence>
<dbReference type="Proteomes" id="UP000675881">
    <property type="component" value="Chromosome 8"/>
</dbReference>
<keyword evidence="2" id="KW-1185">Reference proteome</keyword>
<reference evidence="1" key="1">
    <citation type="submission" date="2021-02" db="EMBL/GenBank/DDBJ databases">
        <authorList>
            <person name="Bekaert M."/>
        </authorList>
    </citation>
    <scope>NUCLEOTIDE SEQUENCE</scope>
    <source>
        <strain evidence="1">IoA-00</strain>
    </source>
</reference>
<dbReference type="AlphaFoldDB" id="A0A7R8D818"/>
<name>A0A7R8D818_LEPSM</name>